<gene>
    <name evidence="4" type="ORF">G352_01532</name>
</gene>
<evidence type="ECO:0000256" key="1">
    <source>
        <dbReference type="ARBA" id="ARBA00023002"/>
    </source>
</evidence>
<dbReference type="GO" id="GO:0005829">
    <property type="term" value="C:cytosol"/>
    <property type="evidence" value="ECO:0007669"/>
    <property type="project" value="TreeGrafter"/>
</dbReference>
<sequence>MDALVRHAVTAEKSGFDSVWLSEHHFAEDGYLPSPLVVMGALARETTAVDLATNVAIGPLYDPLRLAEDVAVVDQLSGGRVILGLGLGYRPEEFAALGVDRSRRGRILETTVCTLRAAWSGEAVVTDGRTGHAVPVRPLPAQTGGPPILLGAFASRGVRRAARIADGWIAPDLASVAQLARRLEILELAELDRPFHVALTMCAFTAASGAWEAVAPGHFLVGERYRRWMAQAGDGAVPGGPDSNVPVPTRPDHVVAGTPEECVDQLRPWWELLRGLPQTVSAHVTVRVVFPGVDDAATRESIRLLGTDVFPALAE</sequence>
<dbReference type="SUPFAM" id="SSF51679">
    <property type="entry name" value="Bacterial luciferase-like"/>
    <property type="match status" value="1"/>
</dbReference>
<evidence type="ECO:0000256" key="2">
    <source>
        <dbReference type="ARBA" id="ARBA00023033"/>
    </source>
</evidence>
<feature type="domain" description="Luciferase-like" evidence="3">
    <location>
        <begin position="2"/>
        <end position="268"/>
    </location>
</feature>
<evidence type="ECO:0000313" key="5">
    <source>
        <dbReference type="Proteomes" id="UP000011731"/>
    </source>
</evidence>
<evidence type="ECO:0000259" key="3">
    <source>
        <dbReference type="Pfam" id="PF00296"/>
    </source>
</evidence>
<evidence type="ECO:0000313" key="4">
    <source>
        <dbReference type="EMBL" id="EME67028.1"/>
    </source>
</evidence>
<keyword evidence="5" id="KW-1185">Reference proteome</keyword>
<proteinExistence type="predicted"/>
<dbReference type="Gene3D" id="3.20.20.30">
    <property type="entry name" value="Luciferase-like domain"/>
    <property type="match status" value="1"/>
</dbReference>
<organism evidence="4 5">
    <name type="scientific">Rhodococcus ruber BKS 20-38</name>
    <dbReference type="NCBI Taxonomy" id="1278076"/>
    <lineage>
        <taxon>Bacteria</taxon>
        <taxon>Bacillati</taxon>
        <taxon>Actinomycetota</taxon>
        <taxon>Actinomycetes</taxon>
        <taxon>Mycobacteriales</taxon>
        <taxon>Nocardiaceae</taxon>
        <taxon>Rhodococcus</taxon>
    </lineage>
</organism>
<dbReference type="Pfam" id="PF00296">
    <property type="entry name" value="Bac_luciferase"/>
    <property type="match status" value="1"/>
</dbReference>
<dbReference type="InterPro" id="IPR050766">
    <property type="entry name" value="Bact_Lucif_Oxidored"/>
</dbReference>
<dbReference type="PANTHER" id="PTHR30137:SF8">
    <property type="entry name" value="BLR5498 PROTEIN"/>
    <property type="match status" value="1"/>
</dbReference>
<dbReference type="InterPro" id="IPR011251">
    <property type="entry name" value="Luciferase-like_dom"/>
</dbReference>
<dbReference type="PANTHER" id="PTHR30137">
    <property type="entry name" value="LUCIFERASE-LIKE MONOOXYGENASE"/>
    <property type="match status" value="1"/>
</dbReference>
<accession>M3A244</accession>
<comment type="caution">
    <text evidence="4">The sequence shown here is derived from an EMBL/GenBank/DDBJ whole genome shotgun (WGS) entry which is preliminary data.</text>
</comment>
<dbReference type="CDD" id="cd01097">
    <property type="entry name" value="Tetrahydromethanopterin_reductase"/>
    <property type="match status" value="1"/>
</dbReference>
<name>M3A244_9NOCA</name>
<dbReference type="AlphaFoldDB" id="M3A244"/>
<dbReference type="GO" id="GO:0016705">
    <property type="term" value="F:oxidoreductase activity, acting on paired donors, with incorporation or reduction of molecular oxygen"/>
    <property type="evidence" value="ECO:0007669"/>
    <property type="project" value="InterPro"/>
</dbReference>
<dbReference type="PATRIC" id="fig|1278076.4.peg.312"/>
<dbReference type="GO" id="GO:0004497">
    <property type="term" value="F:monooxygenase activity"/>
    <property type="evidence" value="ECO:0007669"/>
    <property type="project" value="UniProtKB-KW"/>
</dbReference>
<dbReference type="EMBL" id="AOEX01000015">
    <property type="protein sequence ID" value="EME67028.1"/>
    <property type="molecule type" value="Genomic_DNA"/>
</dbReference>
<dbReference type="Proteomes" id="UP000011731">
    <property type="component" value="Unassembled WGS sequence"/>
</dbReference>
<reference evidence="4 5" key="1">
    <citation type="journal article" date="2013" name="Genome Announc.">
        <title>Draft Genome Sequence of Rhodococcus ruber Strain BKS 20-38.</title>
        <authorList>
            <person name="Bala M."/>
            <person name="Kumar S."/>
            <person name="Raghava G.P."/>
            <person name="Mayilraj S."/>
        </authorList>
    </citation>
    <scope>NUCLEOTIDE SEQUENCE [LARGE SCALE GENOMIC DNA]</scope>
    <source>
        <strain evidence="4 5">BKS 20-38</strain>
    </source>
</reference>
<dbReference type="InterPro" id="IPR036661">
    <property type="entry name" value="Luciferase-like_sf"/>
</dbReference>
<keyword evidence="1" id="KW-0560">Oxidoreductase</keyword>
<protein>
    <submittedName>
        <fullName evidence="4">Flavin-dependent oxidoreductase</fullName>
    </submittedName>
</protein>
<keyword evidence="2" id="KW-0503">Monooxygenase</keyword>